<protein>
    <submittedName>
        <fullName evidence="13">Transglycosylase domain-containing protein</fullName>
    </submittedName>
</protein>
<dbReference type="Proteomes" id="UP000698924">
    <property type="component" value="Unassembled WGS sequence"/>
</dbReference>
<keyword evidence="14" id="KW-1185">Reference proteome</keyword>
<evidence type="ECO:0000256" key="6">
    <source>
        <dbReference type="ARBA" id="ARBA00022960"/>
    </source>
</evidence>
<dbReference type="GO" id="GO:0016763">
    <property type="term" value="F:pentosyltransferase activity"/>
    <property type="evidence" value="ECO:0007669"/>
    <property type="project" value="InterPro"/>
</dbReference>
<evidence type="ECO:0000313" key="14">
    <source>
        <dbReference type="Proteomes" id="UP000698924"/>
    </source>
</evidence>
<sequence>MKKQCILRIATGLIGLLLLLTAGGYILRNVLLNHMVEQRLASVGKRHELDIRYRHLTLKSINTVLFEGLSIVPHERDTLLTLGSLQARLSLWELLQGNVQIRHLQLDSLAVRFVKHGSEANYDFLFRPTSEADASAPSTTPRSEEDYTLRINKLLDLVFGFLPGNGTLTHLNITEQKDNNYVNLHIPQFNIQDHRFRTDIVADEDHYVQRWQAEGEINPSDRRLSATLHAPHITLPYLKRRLGAEVSFDSLTCRFEQQCLGRELTRLIGQTEVNGLKVYHRRLSPELVNLDHGRLEFHLNIAPTSIELDSTSLVRFNRLDFHPYLKVEQKNGYWHLTSVTDKPWFPAEDLFTSLPRGLFDNLDDIRIKGQLAYHFLLDVDFAHLDSLKLESELKGKDVHIESYGHTNLSKMAEEFEYTAYEDDRPVRTFAVGPSWEHFTPLNQIPAILQMAVLQSEDGAFFYHQGFLPDALREALIQDLKVHRFARGGSTISMQLVKNVFLNRNKNIARKLEEALIVWLIEHQRLTSKERMYEVYLNIAEWGPLVYGIHEAADFYFAKRPSELTLEESIYLASIIPKPKHFKNSFTPDGRLKDSQKGYFRLIAQRLAAKGIINEAQAEGVDIANVVLRGPAKESFALSKPEPSSSESHRFTEPG</sequence>
<keyword evidence="3" id="KW-0328">Glycosyltransferase</keyword>
<dbReference type="InterPro" id="IPR011812">
    <property type="entry name" value="Pep_trsgly"/>
</dbReference>
<evidence type="ECO:0000256" key="5">
    <source>
        <dbReference type="ARBA" id="ARBA00022692"/>
    </source>
</evidence>
<evidence type="ECO:0000256" key="4">
    <source>
        <dbReference type="ARBA" id="ARBA00022679"/>
    </source>
</evidence>
<reference evidence="13 14" key="1">
    <citation type="journal article" date="2021" name="Sci. Rep.">
        <title>The distribution of antibiotic resistance genes in chicken gut microbiota commensals.</title>
        <authorList>
            <person name="Juricova H."/>
            <person name="Matiasovicova J."/>
            <person name="Kubasova T."/>
            <person name="Cejkova D."/>
            <person name="Rychlik I."/>
        </authorList>
    </citation>
    <scope>NUCLEOTIDE SEQUENCE [LARGE SCALE GENOMIC DNA]</scope>
    <source>
        <strain evidence="13 14">An421</strain>
    </source>
</reference>
<dbReference type="AlphaFoldDB" id="A0AA40ZSI4"/>
<dbReference type="InterPro" id="IPR036950">
    <property type="entry name" value="PBP_transglycosylase"/>
</dbReference>
<dbReference type="GO" id="GO:0016020">
    <property type="term" value="C:membrane"/>
    <property type="evidence" value="ECO:0007669"/>
    <property type="project" value="InterPro"/>
</dbReference>
<name>A0AA40ZSI4_9BACT</name>
<proteinExistence type="predicted"/>
<feature type="domain" description="Glycosyl transferase family 51" evidence="12">
    <location>
        <begin position="433"/>
        <end position="584"/>
    </location>
</feature>
<evidence type="ECO:0000256" key="8">
    <source>
        <dbReference type="ARBA" id="ARBA00022989"/>
    </source>
</evidence>
<dbReference type="InterPro" id="IPR023346">
    <property type="entry name" value="Lysozyme-like_dom_sf"/>
</dbReference>
<evidence type="ECO:0000256" key="7">
    <source>
        <dbReference type="ARBA" id="ARBA00022984"/>
    </source>
</evidence>
<dbReference type="SUPFAM" id="SSF53955">
    <property type="entry name" value="Lysozyme-like"/>
    <property type="match status" value="1"/>
</dbReference>
<keyword evidence="7" id="KW-0573">Peptidoglycan synthesis</keyword>
<evidence type="ECO:0000313" key="13">
    <source>
        <dbReference type="EMBL" id="MBM6857091.1"/>
    </source>
</evidence>
<keyword evidence="1" id="KW-1003">Cell membrane</keyword>
<evidence type="ECO:0000256" key="10">
    <source>
        <dbReference type="ARBA" id="ARBA00023316"/>
    </source>
</evidence>
<keyword evidence="9" id="KW-0472">Membrane</keyword>
<dbReference type="GO" id="GO:0009274">
    <property type="term" value="C:peptidoglycan-based cell wall"/>
    <property type="evidence" value="ECO:0007669"/>
    <property type="project" value="InterPro"/>
</dbReference>
<dbReference type="PANTHER" id="PTHR30400">
    <property type="entry name" value="MONOFUNCTIONAL BIOSYNTHETIC PEPTIDOGLYCAN TRANSGLYCOSYLASE"/>
    <property type="match status" value="1"/>
</dbReference>
<organism evidence="13 14">
    <name type="scientific">Caecibacteroides pullorum</name>
    <dbReference type="NCBI Taxonomy" id="2725562"/>
    <lineage>
        <taxon>Bacteria</taxon>
        <taxon>Pseudomonadati</taxon>
        <taxon>Bacteroidota</taxon>
        <taxon>Bacteroidia</taxon>
        <taxon>Bacteroidales</taxon>
        <taxon>Bacteroidaceae</taxon>
        <taxon>Caecibacteroides</taxon>
    </lineage>
</organism>
<dbReference type="InterPro" id="IPR001264">
    <property type="entry name" value="Glyco_trans_51"/>
</dbReference>
<evidence type="ECO:0000256" key="1">
    <source>
        <dbReference type="ARBA" id="ARBA00022475"/>
    </source>
</evidence>
<keyword evidence="8" id="KW-1133">Transmembrane helix</keyword>
<evidence type="ECO:0000256" key="11">
    <source>
        <dbReference type="SAM" id="MobiDB-lite"/>
    </source>
</evidence>
<accession>A0AA40ZSI4</accession>
<dbReference type="GO" id="GO:0071555">
    <property type="term" value="P:cell wall organization"/>
    <property type="evidence" value="ECO:0007669"/>
    <property type="project" value="UniProtKB-KW"/>
</dbReference>
<keyword evidence="6" id="KW-0133">Cell shape</keyword>
<dbReference type="GO" id="GO:0009252">
    <property type="term" value="P:peptidoglycan biosynthetic process"/>
    <property type="evidence" value="ECO:0007669"/>
    <property type="project" value="UniProtKB-KW"/>
</dbReference>
<feature type="region of interest" description="Disordered" evidence="11">
    <location>
        <begin position="635"/>
        <end position="654"/>
    </location>
</feature>
<gene>
    <name evidence="13" type="ORF">H6D15_05650</name>
</gene>
<dbReference type="EMBL" id="JACJMO010000005">
    <property type="protein sequence ID" value="MBM6857091.1"/>
    <property type="molecule type" value="Genomic_DNA"/>
</dbReference>
<dbReference type="Gene3D" id="1.10.3810.10">
    <property type="entry name" value="Biosynthetic peptidoglycan transglycosylase-like"/>
    <property type="match status" value="1"/>
</dbReference>
<keyword evidence="5" id="KW-0812">Transmembrane</keyword>
<evidence type="ECO:0000259" key="12">
    <source>
        <dbReference type="Pfam" id="PF00912"/>
    </source>
</evidence>
<keyword evidence="4" id="KW-0808">Transferase</keyword>
<dbReference type="RefSeq" id="WP_204971397.1">
    <property type="nucleotide sequence ID" value="NZ_JAAZTS010000005.1"/>
</dbReference>
<evidence type="ECO:0000256" key="3">
    <source>
        <dbReference type="ARBA" id="ARBA00022676"/>
    </source>
</evidence>
<evidence type="ECO:0000256" key="2">
    <source>
        <dbReference type="ARBA" id="ARBA00022519"/>
    </source>
</evidence>
<keyword evidence="2" id="KW-0997">Cell inner membrane</keyword>
<dbReference type="Pfam" id="PF00912">
    <property type="entry name" value="Transgly"/>
    <property type="match status" value="1"/>
</dbReference>
<comment type="caution">
    <text evidence="13">The sequence shown here is derived from an EMBL/GenBank/DDBJ whole genome shotgun (WGS) entry which is preliminary data.</text>
</comment>
<dbReference type="GO" id="GO:0008360">
    <property type="term" value="P:regulation of cell shape"/>
    <property type="evidence" value="ECO:0007669"/>
    <property type="project" value="UniProtKB-KW"/>
</dbReference>
<dbReference type="PANTHER" id="PTHR30400:SF0">
    <property type="entry name" value="BIOSYNTHETIC PEPTIDOGLYCAN TRANSGLYCOSYLASE"/>
    <property type="match status" value="1"/>
</dbReference>
<keyword evidence="10" id="KW-0961">Cell wall biogenesis/degradation</keyword>
<evidence type="ECO:0000256" key="9">
    <source>
        <dbReference type="ARBA" id="ARBA00023136"/>
    </source>
</evidence>